<comment type="caution">
    <text evidence="1">The sequence shown here is derived from an EMBL/GenBank/DDBJ whole genome shotgun (WGS) entry which is preliminary data.</text>
</comment>
<keyword evidence="2" id="KW-1185">Reference proteome</keyword>
<dbReference type="RefSeq" id="WP_085258718.1">
    <property type="nucleotide sequence ID" value="NZ_AP022573.1"/>
</dbReference>
<dbReference type="Proteomes" id="UP000193387">
    <property type="component" value="Unassembled WGS sequence"/>
</dbReference>
<reference evidence="1 2" key="1">
    <citation type="submission" date="2016-01" db="EMBL/GenBank/DDBJ databases">
        <title>The new phylogeny of the genus Mycobacterium.</title>
        <authorList>
            <person name="Tarcisio F."/>
            <person name="Conor M."/>
            <person name="Antonella G."/>
            <person name="Elisabetta G."/>
            <person name="Giulia F.S."/>
            <person name="Sara T."/>
            <person name="Anna F."/>
            <person name="Clotilde B."/>
            <person name="Roberto B."/>
            <person name="Veronica D.S."/>
            <person name="Fabio R."/>
            <person name="Monica P."/>
            <person name="Olivier J."/>
            <person name="Enrico T."/>
            <person name="Nicola S."/>
        </authorList>
    </citation>
    <scope>NUCLEOTIDE SEQUENCE [LARGE SCALE GENOMIC DNA]</scope>
    <source>
        <strain evidence="1 2">DSM 44616</strain>
    </source>
</reference>
<evidence type="ECO:0000313" key="2">
    <source>
        <dbReference type="Proteomes" id="UP000193387"/>
    </source>
</evidence>
<dbReference type="AlphaFoldDB" id="A0AAJ3TTU7"/>
<dbReference type="EMBL" id="LQPR01000085">
    <property type="protein sequence ID" value="ORW63922.1"/>
    <property type="molecule type" value="Genomic_DNA"/>
</dbReference>
<evidence type="ECO:0000313" key="1">
    <source>
        <dbReference type="EMBL" id="ORW63922.1"/>
    </source>
</evidence>
<gene>
    <name evidence="1" type="ORF">AWC23_27080</name>
</gene>
<organism evidence="1 2">
    <name type="scientific">Mycobacterium saskatchewanense</name>
    <dbReference type="NCBI Taxonomy" id="220927"/>
    <lineage>
        <taxon>Bacteria</taxon>
        <taxon>Bacillati</taxon>
        <taxon>Actinomycetota</taxon>
        <taxon>Actinomycetes</taxon>
        <taxon>Mycobacteriales</taxon>
        <taxon>Mycobacteriaceae</taxon>
        <taxon>Mycobacterium</taxon>
        <taxon>Mycobacterium simiae complex</taxon>
    </lineage>
</organism>
<dbReference type="Pfam" id="PF10698">
    <property type="entry name" value="DUF2505"/>
    <property type="match status" value="1"/>
</dbReference>
<protein>
    <recommendedName>
        <fullName evidence="3">DUF2505 domain-containing protein</fullName>
    </recommendedName>
</protein>
<dbReference type="InterPro" id="IPR019639">
    <property type="entry name" value="DUF2505"/>
</dbReference>
<sequence>MPRSFDLSADYSESVEEVHRAFLEEDYWRARLADIPVDEAKLELMRVGGEDGEDGSVEVVTLQVVRSHNLHALVKQLHRGDLCVRRQESWGPVVDGAATALIAGSIVDTPVKVSGTAELTPVTDSDGSRLAFQIAVQVRVPIIGGKVERLIGTHLADLVSREQQFTADWIANNA</sequence>
<accession>A0AAJ3TTU7</accession>
<name>A0AAJ3TTU7_9MYCO</name>
<evidence type="ECO:0008006" key="3">
    <source>
        <dbReference type="Google" id="ProtNLM"/>
    </source>
</evidence>
<proteinExistence type="predicted"/>